<gene>
    <name evidence="8" type="ordered locus">BN6_51710</name>
</gene>
<keyword evidence="2" id="KW-1003">Cell membrane</keyword>
<feature type="transmembrane region" description="Helical" evidence="7">
    <location>
        <begin position="191"/>
        <end position="215"/>
    </location>
</feature>
<dbReference type="AlphaFoldDB" id="K0K4A4"/>
<protein>
    <submittedName>
        <fullName evidence="8">Ribonuclease BN</fullName>
    </submittedName>
</protein>
<organism evidence="8 9">
    <name type="scientific">Saccharothrix espanaensis (strain ATCC 51144 / DSM 44229 / JCM 9112 / NBRC 15066 / NRRL 15764)</name>
    <dbReference type="NCBI Taxonomy" id="1179773"/>
    <lineage>
        <taxon>Bacteria</taxon>
        <taxon>Bacillati</taxon>
        <taxon>Actinomycetota</taxon>
        <taxon>Actinomycetes</taxon>
        <taxon>Pseudonocardiales</taxon>
        <taxon>Pseudonocardiaceae</taxon>
        <taxon>Saccharothrix</taxon>
    </lineage>
</organism>
<keyword evidence="9" id="KW-1185">Reference proteome</keyword>
<evidence type="ECO:0000256" key="1">
    <source>
        <dbReference type="ARBA" id="ARBA00004651"/>
    </source>
</evidence>
<dbReference type="Pfam" id="PF03631">
    <property type="entry name" value="Virul_fac_BrkB"/>
    <property type="match status" value="1"/>
</dbReference>
<dbReference type="GO" id="GO:0005886">
    <property type="term" value="C:plasma membrane"/>
    <property type="evidence" value="ECO:0007669"/>
    <property type="project" value="UniProtKB-SubCell"/>
</dbReference>
<proteinExistence type="predicted"/>
<dbReference type="STRING" id="1179773.BN6_51710"/>
<dbReference type="HOGENOM" id="CLU_045539_3_1_11"/>
<keyword evidence="4 7" id="KW-1133">Transmembrane helix</keyword>
<dbReference type="Proteomes" id="UP000006281">
    <property type="component" value="Chromosome"/>
</dbReference>
<dbReference type="KEGG" id="sesp:BN6_51710"/>
<evidence type="ECO:0000313" key="8">
    <source>
        <dbReference type="EMBL" id="CCH32437.1"/>
    </source>
</evidence>
<sequence>MPHPMIVPFDFLEPDRRRSATLRGVRAPTQDRTTCLGDCFVRNVAPMTDDLDAPTSLPRRSWWGVLKRTVKEFGDDNLTDWAAALTYYAVLSLFPGILLLTSLLGLLGPDATKALIDSLGVLGPGEARDLVVGAIEDLQSSKAIAGPLAIVGLVTALWSASGYLGAFMRAANSIYDVEEGRPFWKVVPLRLGLTVGVVVLLALTALGVTATGGVADWLGGILGLRDTVVAVWDVAKWPVLLLLASLAIGLLYWASPNVRQPRWWWITPGGLLAVLVWIAASFGFAFYVGHAGSYNKTYGSLAGVIVFLVWLWISNLALLLGAELDAELERGRRMRKGESGEDPVAPPRDTRAMD</sequence>
<feature type="transmembrane region" description="Helical" evidence="7">
    <location>
        <begin position="301"/>
        <end position="326"/>
    </location>
</feature>
<dbReference type="BioCyc" id="SESP1179773:BN6_RS25015-MONOMER"/>
<dbReference type="PANTHER" id="PTHR30213">
    <property type="entry name" value="INNER MEMBRANE PROTEIN YHJD"/>
    <property type="match status" value="1"/>
</dbReference>
<evidence type="ECO:0000256" key="3">
    <source>
        <dbReference type="ARBA" id="ARBA00022692"/>
    </source>
</evidence>
<keyword evidence="5 7" id="KW-0472">Membrane</keyword>
<evidence type="ECO:0000256" key="2">
    <source>
        <dbReference type="ARBA" id="ARBA00022475"/>
    </source>
</evidence>
<name>K0K4A4_SACES</name>
<dbReference type="eggNOG" id="COG1295">
    <property type="taxonomic scope" value="Bacteria"/>
</dbReference>
<reference evidence="8 9" key="1">
    <citation type="journal article" date="2012" name="BMC Genomics">
        <title>Complete genome sequence of Saccharothrix espanaensis DSM 44229T and comparison to the other completely sequenced Pseudonocardiaceae.</title>
        <authorList>
            <person name="Strobel T."/>
            <person name="Al-Dilaimi A."/>
            <person name="Blom J."/>
            <person name="Gessner A."/>
            <person name="Kalinowski J."/>
            <person name="Luzhetska M."/>
            <person name="Puhler A."/>
            <person name="Szczepanowski R."/>
            <person name="Bechthold A."/>
            <person name="Ruckert C."/>
        </authorList>
    </citation>
    <scope>NUCLEOTIDE SEQUENCE [LARGE SCALE GENOMIC DNA]</scope>
    <source>
        <strain evidence="9">ATCC 51144 / DSM 44229 / JCM 9112 / NBRC 15066 / NRRL 15764</strain>
    </source>
</reference>
<evidence type="ECO:0000256" key="5">
    <source>
        <dbReference type="ARBA" id="ARBA00023136"/>
    </source>
</evidence>
<evidence type="ECO:0000256" key="7">
    <source>
        <dbReference type="SAM" id="Phobius"/>
    </source>
</evidence>
<accession>K0K4A4</accession>
<dbReference type="PATRIC" id="fig|1179773.3.peg.5198"/>
<feature type="transmembrane region" description="Helical" evidence="7">
    <location>
        <begin position="85"/>
        <end position="107"/>
    </location>
</feature>
<keyword evidence="3 7" id="KW-0812">Transmembrane</keyword>
<feature type="transmembrane region" description="Helical" evidence="7">
    <location>
        <begin position="235"/>
        <end position="253"/>
    </location>
</feature>
<dbReference type="NCBIfam" id="TIGR00765">
    <property type="entry name" value="yihY_not_rbn"/>
    <property type="match status" value="1"/>
</dbReference>
<evidence type="ECO:0000256" key="6">
    <source>
        <dbReference type="SAM" id="MobiDB-lite"/>
    </source>
</evidence>
<evidence type="ECO:0000256" key="4">
    <source>
        <dbReference type="ARBA" id="ARBA00022989"/>
    </source>
</evidence>
<dbReference type="InterPro" id="IPR017039">
    <property type="entry name" value="Virul_fac_BrkB"/>
</dbReference>
<feature type="region of interest" description="Disordered" evidence="6">
    <location>
        <begin position="335"/>
        <end position="354"/>
    </location>
</feature>
<comment type="subcellular location">
    <subcellularLocation>
        <location evidence="1">Cell membrane</location>
        <topology evidence="1">Multi-pass membrane protein</topology>
    </subcellularLocation>
</comment>
<feature type="transmembrane region" description="Helical" evidence="7">
    <location>
        <begin position="265"/>
        <end position="289"/>
    </location>
</feature>
<evidence type="ECO:0000313" key="9">
    <source>
        <dbReference type="Proteomes" id="UP000006281"/>
    </source>
</evidence>
<dbReference type="PANTHER" id="PTHR30213:SF0">
    <property type="entry name" value="UPF0761 MEMBRANE PROTEIN YIHY"/>
    <property type="match status" value="1"/>
</dbReference>
<dbReference type="PIRSF" id="PIRSF035875">
    <property type="entry name" value="RNase_BN"/>
    <property type="match status" value="1"/>
</dbReference>
<dbReference type="EMBL" id="HE804045">
    <property type="protein sequence ID" value="CCH32437.1"/>
    <property type="molecule type" value="Genomic_DNA"/>
</dbReference>